<accession>A0A1J1IYY4</accession>
<keyword evidence="3" id="KW-1185">Reference proteome</keyword>
<reference evidence="2 3" key="1">
    <citation type="submission" date="2015-04" db="EMBL/GenBank/DDBJ databases">
        <authorList>
            <person name="Syromyatnikov M.Y."/>
            <person name="Popov V.N."/>
        </authorList>
    </citation>
    <scope>NUCLEOTIDE SEQUENCE [LARGE SCALE GENOMIC DNA]</scope>
</reference>
<evidence type="ECO:0000313" key="3">
    <source>
        <dbReference type="Proteomes" id="UP000183832"/>
    </source>
</evidence>
<evidence type="ECO:0000256" key="1">
    <source>
        <dbReference type="SAM" id="MobiDB-lite"/>
    </source>
</evidence>
<dbReference type="EMBL" id="CVRI01000064">
    <property type="protein sequence ID" value="CRL05359.1"/>
    <property type="molecule type" value="Genomic_DNA"/>
</dbReference>
<proteinExistence type="predicted"/>
<feature type="compositionally biased region" description="Basic and acidic residues" evidence="1">
    <location>
        <begin position="17"/>
        <end position="27"/>
    </location>
</feature>
<protein>
    <submittedName>
        <fullName evidence="2">CLUMA_CG018593, isoform A</fullName>
    </submittedName>
</protein>
<name>A0A1J1IYY4_9DIPT</name>
<organism evidence="2 3">
    <name type="scientific">Clunio marinus</name>
    <dbReference type="NCBI Taxonomy" id="568069"/>
    <lineage>
        <taxon>Eukaryota</taxon>
        <taxon>Metazoa</taxon>
        <taxon>Ecdysozoa</taxon>
        <taxon>Arthropoda</taxon>
        <taxon>Hexapoda</taxon>
        <taxon>Insecta</taxon>
        <taxon>Pterygota</taxon>
        <taxon>Neoptera</taxon>
        <taxon>Endopterygota</taxon>
        <taxon>Diptera</taxon>
        <taxon>Nematocera</taxon>
        <taxon>Chironomoidea</taxon>
        <taxon>Chironomidae</taxon>
        <taxon>Clunio</taxon>
    </lineage>
</organism>
<dbReference type="Proteomes" id="UP000183832">
    <property type="component" value="Unassembled WGS sequence"/>
</dbReference>
<evidence type="ECO:0000313" key="2">
    <source>
        <dbReference type="EMBL" id="CRL05359.1"/>
    </source>
</evidence>
<gene>
    <name evidence="2" type="ORF">CLUMA_CG018593</name>
</gene>
<dbReference type="AlphaFoldDB" id="A0A1J1IYY4"/>
<sequence length="79" mass="8785">MQDTDRQQKAKGAMNSEDPRLRNELKSQAKAGTNGDLRNSLLTSDVVPTNLLRVTDTTSFGYRAAPFVSWIHNECSMAK</sequence>
<feature type="region of interest" description="Disordered" evidence="1">
    <location>
        <begin position="1"/>
        <end position="40"/>
    </location>
</feature>